<sequence>MICMTARQAVPGDAAELVRLRAVMLRSFDRGTSWDDDWREPARQTLVKKLSEPEPVLTAFVVDRAGGGLAACAVGTIEQRLGGPGDPAGRMGYVFSVVTDPDERRRGHSRACLTALIAWFRAQGIHRVDLRASSDGEPLYESLGFRRTADPAMRLRLQEG</sequence>
<accession>A0A285JLI9</accession>
<proteinExistence type="predicted"/>
<evidence type="ECO:0000259" key="3">
    <source>
        <dbReference type="PROSITE" id="PS51186"/>
    </source>
</evidence>
<dbReference type="InterPro" id="IPR016181">
    <property type="entry name" value="Acyl_CoA_acyltransferase"/>
</dbReference>
<reference evidence="4 5" key="1">
    <citation type="submission" date="2017-09" db="EMBL/GenBank/DDBJ databases">
        <authorList>
            <person name="Ehlers B."/>
            <person name="Leendertz F.H."/>
        </authorList>
    </citation>
    <scope>NUCLEOTIDE SEQUENCE [LARGE SCALE GENOMIC DNA]</scope>
    <source>
        <strain evidence="4 5">CGMCC 4.6857</strain>
    </source>
</reference>
<organism evidence="4 5">
    <name type="scientific">Paractinoplanes atraurantiacus</name>
    <dbReference type="NCBI Taxonomy" id="1036182"/>
    <lineage>
        <taxon>Bacteria</taxon>
        <taxon>Bacillati</taxon>
        <taxon>Actinomycetota</taxon>
        <taxon>Actinomycetes</taxon>
        <taxon>Micromonosporales</taxon>
        <taxon>Micromonosporaceae</taxon>
        <taxon>Paractinoplanes</taxon>
    </lineage>
</organism>
<dbReference type="Pfam" id="PF00583">
    <property type="entry name" value="Acetyltransf_1"/>
    <property type="match status" value="1"/>
</dbReference>
<dbReference type="InterPro" id="IPR000182">
    <property type="entry name" value="GNAT_dom"/>
</dbReference>
<feature type="domain" description="N-acetyltransferase" evidence="3">
    <location>
        <begin position="18"/>
        <end position="160"/>
    </location>
</feature>
<evidence type="ECO:0000313" key="4">
    <source>
        <dbReference type="EMBL" id="SNY60206.1"/>
    </source>
</evidence>
<evidence type="ECO:0000313" key="5">
    <source>
        <dbReference type="Proteomes" id="UP000219612"/>
    </source>
</evidence>
<keyword evidence="4" id="KW-0689">Ribosomal protein</keyword>
<dbReference type="GO" id="GO:0016747">
    <property type="term" value="F:acyltransferase activity, transferring groups other than amino-acyl groups"/>
    <property type="evidence" value="ECO:0007669"/>
    <property type="project" value="InterPro"/>
</dbReference>
<dbReference type="OrthoDB" id="5243104at2"/>
<dbReference type="Proteomes" id="UP000219612">
    <property type="component" value="Unassembled WGS sequence"/>
</dbReference>
<dbReference type="PANTHER" id="PTHR43877">
    <property type="entry name" value="AMINOALKYLPHOSPHONATE N-ACETYLTRANSFERASE-RELATED-RELATED"/>
    <property type="match status" value="1"/>
</dbReference>
<keyword evidence="1" id="KW-0808">Transferase</keyword>
<evidence type="ECO:0000256" key="1">
    <source>
        <dbReference type="ARBA" id="ARBA00022679"/>
    </source>
</evidence>
<dbReference type="Gene3D" id="3.40.630.30">
    <property type="match status" value="1"/>
</dbReference>
<dbReference type="InterPro" id="IPR050832">
    <property type="entry name" value="Bact_Acetyltransf"/>
</dbReference>
<keyword evidence="2" id="KW-0012">Acyltransferase</keyword>
<protein>
    <submittedName>
        <fullName evidence="4">Ribosomal protein S18 acetylase RimI</fullName>
    </submittedName>
</protein>
<dbReference type="GO" id="GO:0005840">
    <property type="term" value="C:ribosome"/>
    <property type="evidence" value="ECO:0007669"/>
    <property type="project" value="UniProtKB-KW"/>
</dbReference>
<dbReference type="EMBL" id="OBDY01000021">
    <property type="protein sequence ID" value="SNY60206.1"/>
    <property type="molecule type" value="Genomic_DNA"/>
</dbReference>
<keyword evidence="5" id="KW-1185">Reference proteome</keyword>
<dbReference type="PROSITE" id="PS51186">
    <property type="entry name" value="GNAT"/>
    <property type="match status" value="1"/>
</dbReference>
<dbReference type="AlphaFoldDB" id="A0A285JLI9"/>
<dbReference type="SUPFAM" id="SSF55729">
    <property type="entry name" value="Acyl-CoA N-acyltransferases (Nat)"/>
    <property type="match status" value="1"/>
</dbReference>
<evidence type="ECO:0000256" key="2">
    <source>
        <dbReference type="ARBA" id="ARBA00023315"/>
    </source>
</evidence>
<keyword evidence="4" id="KW-0687">Ribonucleoprotein</keyword>
<name>A0A285JLI9_9ACTN</name>
<dbReference type="CDD" id="cd04301">
    <property type="entry name" value="NAT_SF"/>
    <property type="match status" value="1"/>
</dbReference>
<gene>
    <name evidence="4" type="ORF">SAMN05421748_12172</name>
</gene>